<protein>
    <submittedName>
        <fullName evidence="1">Uncharacterized protein</fullName>
    </submittedName>
</protein>
<evidence type="ECO:0000313" key="1">
    <source>
        <dbReference type="EMBL" id="CAF5133134.1"/>
    </source>
</evidence>
<evidence type="ECO:0000313" key="2">
    <source>
        <dbReference type="Proteomes" id="UP000663848"/>
    </source>
</evidence>
<reference evidence="1" key="1">
    <citation type="submission" date="2021-02" db="EMBL/GenBank/DDBJ databases">
        <authorList>
            <person name="Nowell W R."/>
        </authorList>
    </citation>
    <scope>NUCLEOTIDE SEQUENCE</scope>
</reference>
<dbReference type="Proteomes" id="UP000663848">
    <property type="component" value="Unassembled WGS sequence"/>
</dbReference>
<organism evidence="1 2">
    <name type="scientific">Rotaria socialis</name>
    <dbReference type="NCBI Taxonomy" id="392032"/>
    <lineage>
        <taxon>Eukaryota</taxon>
        <taxon>Metazoa</taxon>
        <taxon>Spiralia</taxon>
        <taxon>Gnathifera</taxon>
        <taxon>Rotifera</taxon>
        <taxon>Eurotatoria</taxon>
        <taxon>Bdelloidea</taxon>
        <taxon>Philodinida</taxon>
        <taxon>Philodinidae</taxon>
        <taxon>Rotaria</taxon>
    </lineage>
</organism>
<accession>A0A822FTV7</accession>
<name>A0A822FTV7_9BILA</name>
<gene>
    <name evidence="1" type="ORF">QYT958_LOCUS47007</name>
</gene>
<proteinExistence type="predicted"/>
<sequence>MSVVLLQLNNATNFIFYCLSGQRFRRGTVETFNNG</sequence>
<comment type="caution">
    <text evidence="1">The sequence shown here is derived from an EMBL/GenBank/DDBJ whole genome shotgun (WGS) entry which is preliminary data.</text>
</comment>
<dbReference type="AlphaFoldDB" id="A0A822FTV7"/>
<feature type="non-terminal residue" evidence="1">
    <location>
        <position position="1"/>
    </location>
</feature>
<dbReference type="EMBL" id="CAJOBR010086228">
    <property type="protein sequence ID" value="CAF5133134.1"/>
    <property type="molecule type" value="Genomic_DNA"/>
</dbReference>